<keyword evidence="3" id="KW-0732">Signal</keyword>
<feature type="chain" id="PRO_5022964856" description="DUF1570 domain-containing protein" evidence="3">
    <location>
        <begin position="21"/>
        <end position="501"/>
    </location>
</feature>
<reference evidence="5 6" key="1">
    <citation type="submission" date="2019-02" db="EMBL/GenBank/DDBJ databases">
        <title>Deep-cultivation of Planctomycetes and their phenomic and genomic characterization uncovers novel biology.</title>
        <authorList>
            <person name="Wiegand S."/>
            <person name="Jogler M."/>
            <person name="Boedeker C."/>
            <person name="Pinto D."/>
            <person name="Vollmers J."/>
            <person name="Rivas-Marin E."/>
            <person name="Kohn T."/>
            <person name="Peeters S.H."/>
            <person name="Heuer A."/>
            <person name="Rast P."/>
            <person name="Oberbeckmann S."/>
            <person name="Bunk B."/>
            <person name="Jeske O."/>
            <person name="Meyerdierks A."/>
            <person name="Storesund J.E."/>
            <person name="Kallscheuer N."/>
            <person name="Luecker S."/>
            <person name="Lage O.M."/>
            <person name="Pohl T."/>
            <person name="Merkel B.J."/>
            <person name="Hornburger P."/>
            <person name="Mueller R.-W."/>
            <person name="Bruemmer F."/>
            <person name="Labrenz M."/>
            <person name="Spormann A.M."/>
            <person name="Op Den Camp H."/>
            <person name="Overmann J."/>
            <person name="Amann R."/>
            <person name="Jetten M.S.M."/>
            <person name="Mascher T."/>
            <person name="Medema M.H."/>
            <person name="Devos D.P."/>
            <person name="Kaster A.-K."/>
            <person name="Ovreas L."/>
            <person name="Rohde M."/>
            <person name="Galperin M.Y."/>
            <person name="Jogler C."/>
        </authorList>
    </citation>
    <scope>NUCLEOTIDE SEQUENCE [LARGE SCALE GENOMIC DNA]</scope>
    <source>
        <strain evidence="5 6">Pla22</strain>
    </source>
</reference>
<evidence type="ECO:0000259" key="4">
    <source>
        <dbReference type="Pfam" id="PF07607"/>
    </source>
</evidence>
<keyword evidence="1" id="KW-0175">Coiled coil</keyword>
<dbReference type="AlphaFoldDB" id="A0A5C5WTH0"/>
<dbReference type="RefSeq" id="WP_146513991.1">
    <property type="nucleotide sequence ID" value="NZ_SJPI01000001.1"/>
</dbReference>
<keyword evidence="6" id="KW-1185">Reference proteome</keyword>
<accession>A0A5C5WTH0</accession>
<feature type="signal peptide" evidence="3">
    <location>
        <begin position="1"/>
        <end position="20"/>
    </location>
</feature>
<organism evidence="5 6">
    <name type="scientific">Rubripirellula amarantea</name>
    <dbReference type="NCBI Taxonomy" id="2527999"/>
    <lineage>
        <taxon>Bacteria</taxon>
        <taxon>Pseudomonadati</taxon>
        <taxon>Planctomycetota</taxon>
        <taxon>Planctomycetia</taxon>
        <taxon>Pirellulales</taxon>
        <taxon>Pirellulaceae</taxon>
        <taxon>Rubripirellula</taxon>
    </lineage>
</organism>
<feature type="domain" description="DUF1570" evidence="4">
    <location>
        <begin position="280"/>
        <end position="403"/>
    </location>
</feature>
<protein>
    <recommendedName>
        <fullName evidence="4">DUF1570 domain-containing protein</fullName>
    </recommendedName>
</protein>
<gene>
    <name evidence="5" type="ORF">Pla22_14820</name>
</gene>
<feature type="coiled-coil region" evidence="1">
    <location>
        <begin position="19"/>
        <end position="64"/>
    </location>
</feature>
<dbReference type="InterPro" id="IPR011464">
    <property type="entry name" value="DUF1570"/>
</dbReference>
<dbReference type="Proteomes" id="UP000316598">
    <property type="component" value="Unassembled WGS sequence"/>
</dbReference>
<comment type="caution">
    <text evidence="5">The sequence shown here is derived from an EMBL/GenBank/DDBJ whole genome shotgun (WGS) entry which is preliminary data.</text>
</comment>
<evidence type="ECO:0000313" key="6">
    <source>
        <dbReference type="Proteomes" id="UP000316598"/>
    </source>
</evidence>
<name>A0A5C5WTH0_9BACT</name>
<evidence type="ECO:0000256" key="1">
    <source>
        <dbReference type="SAM" id="Coils"/>
    </source>
</evidence>
<evidence type="ECO:0000313" key="5">
    <source>
        <dbReference type="EMBL" id="TWT53848.1"/>
    </source>
</evidence>
<evidence type="ECO:0000256" key="2">
    <source>
        <dbReference type="SAM" id="MobiDB-lite"/>
    </source>
</evidence>
<proteinExistence type="predicted"/>
<feature type="region of interest" description="Disordered" evidence="2">
    <location>
        <begin position="69"/>
        <end position="95"/>
    </location>
</feature>
<dbReference type="OrthoDB" id="291356at2"/>
<dbReference type="Pfam" id="PF07607">
    <property type="entry name" value="DUF1570"/>
    <property type="match status" value="1"/>
</dbReference>
<sequence precursor="true">MQRLPIAVLCLLLTPMLGQAQISRALERMEEQVRRSRDQMREMNERMQKDREEMNRAMQEAATALGQEGAIQRPGSSPVFASPLSQNDLDSGGLMLPRGDIKHSQGERLKVRDQDGNSVVGKLHVRVGDSNIVMLPDGMLKVFSNTEATPTEDNFVPLDMDAIEERLLQDPRLAGFKTIRSRRFLYVYNTSELFVRSSRTILESMYPAVQKYFKRSKVDVHEPELPLVVIAFATEDQFQEYRRMPRGVVAYYDGISNAVMFYERSALSQHAPEIAVKNAISTIAHEGAHQILHNIGVQQRLSKWPMWLSEGLAEFYAPTSVAKGVKWSGLGSPNELRMFEISKSWESDRSFGSGRVVRDLTNANELSSLDYAYSWGLVHMLSRRHQKELFACIAQCSELKPLDGTDLATTGVVDSDDVFSKHFGDQYSELEQELKKHLLSLNYVDPVANQTHYLVITGGRVIMTSSPESVKEIQRSSFGKVSIKRFPNRAAAELAMQSLTR</sequence>
<dbReference type="EMBL" id="SJPI01000001">
    <property type="protein sequence ID" value="TWT53848.1"/>
    <property type="molecule type" value="Genomic_DNA"/>
</dbReference>
<evidence type="ECO:0000256" key="3">
    <source>
        <dbReference type="SAM" id="SignalP"/>
    </source>
</evidence>